<accession>A0A6A6XG89</accession>
<name>A0A6A6XG89_9PLEO</name>
<feature type="transmembrane region" description="Helical" evidence="1">
    <location>
        <begin position="37"/>
        <end position="58"/>
    </location>
</feature>
<evidence type="ECO:0000313" key="3">
    <source>
        <dbReference type="Proteomes" id="UP000799757"/>
    </source>
</evidence>
<keyword evidence="3" id="KW-1185">Reference proteome</keyword>
<sequence>MSGDNGTLVEPNLPDENYVSGSYCIVDTRAVPGWKTVVGYAVVALFVLVFVWTGKILAKTWPVVEASDFPMLDYDVLIMLVDEKPNTVLLRERFIGRPYKGGNVLDAVADLRIGLKDV</sequence>
<protein>
    <submittedName>
        <fullName evidence="2">Uncharacterized protein</fullName>
    </submittedName>
</protein>
<reference evidence="2" key="1">
    <citation type="journal article" date="2020" name="Stud. Mycol.">
        <title>101 Dothideomycetes genomes: a test case for predicting lifestyles and emergence of pathogens.</title>
        <authorList>
            <person name="Haridas S."/>
            <person name="Albert R."/>
            <person name="Binder M."/>
            <person name="Bloem J."/>
            <person name="Labutti K."/>
            <person name="Salamov A."/>
            <person name="Andreopoulos B."/>
            <person name="Baker S."/>
            <person name="Barry K."/>
            <person name="Bills G."/>
            <person name="Bluhm B."/>
            <person name="Cannon C."/>
            <person name="Castanera R."/>
            <person name="Culley D."/>
            <person name="Daum C."/>
            <person name="Ezra D."/>
            <person name="Gonzalez J."/>
            <person name="Henrissat B."/>
            <person name="Kuo A."/>
            <person name="Liang C."/>
            <person name="Lipzen A."/>
            <person name="Lutzoni F."/>
            <person name="Magnuson J."/>
            <person name="Mondo S."/>
            <person name="Nolan M."/>
            <person name="Ohm R."/>
            <person name="Pangilinan J."/>
            <person name="Park H.-J."/>
            <person name="Ramirez L."/>
            <person name="Alfaro M."/>
            <person name="Sun H."/>
            <person name="Tritt A."/>
            <person name="Yoshinaga Y."/>
            <person name="Zwiers L.-H."/>
            <person name="Turgeon B."/>
            <person name="Goodwin S."/>
            <person name="Spatafora J."/>
            <person name="Crous P."/>
            <person name="Grigoriev I."/>
        </authorList>
    </citation>
    <scope>NUCLEOTIDE SEQUENCE</scope>
    <source>
        <strain evidence="2">CBS 109.77</strain>
    </source>
</reference>
<keyword evidence="1" id="KW-1133">Transmembrane helix</keyword>
<dbReference type="Proteomes" id="UP000799757">
    <property type="component" value="Unassembled WGS sequence"/>
</dbReference>
<organism evidence="2 3">
    <name type="scientific">Melanomma pulvis-pyrius CBS 109.77</name>
    <dbReference type="NCBI Taxonomy" id="1314802"/>
    <lineage>
        <taxon>Eukaryota</taxon>
        <taxon>Fungi</taxon>
        <taxon>Dikarya</taxon>
        <taxon>Ascomycota</taxon>
        <taxon>Pezizomycotina</taxon>
        <taxon>Dothideomycetes</taxon>
        <taxon>Pleosporomycetidae</taxon>
        <taxon>Pleosporales</taxon>
        <taxon>Melanommataceae</taxon>
        <taxon>Melanomma</taxon>
    </lineage>
</organism>
<dbReference type="EMBL" id="MU001854">
    <property type="protein sequence ID" value="KAF2795590.1"/>
    <property type="molecule type" value="Genomic_DNA"/>
</dbReference>
<proteinExistence type="predicted"/>
<gene>
    <name evidence="2" type="ORF">K505DRAFT_360049</name>
</gene>
<keyword evidence="1" id="KW-0812">Transmembrane</keyword>
<keyword evidence="1" id="KW-0472">Membrane</keyword>
<dbReference type="OrthoDB" id="3795318at2759"/>
<evidence type="ECO:0000313" key="2">
    <source>
        <dbReference type="EMBL" id="KAF2795590.1"/>
    </source>
</evidence>
<evidence type="ECO:0000256" key="1">
    <source>
        <dbReference type="SAM" id="Phobius"/>
    </source>
</evidence>
<dbReference type="AlphaFoldDB" id="A0A6A6XG89"/>